<feature type="transmembrane region" description="Helical" evidence="2">
    <location>
        <begin position="285"/>
        <end position="301"/>
    </location>
</feature>
<dbReference type="EMBL" id="JAGSPC010000001">
    <property type="protein sequence ID" value="MBV7258875.1"/>
    <property type="molecule type" value="Genomic_DNA"/>
</dbReference>
<accession>A0A9X1F4X6</accession>
<keyword evidence="2" id="KW-0472">Membrane</keyword>
<reference evidence="3" key="1">
    <citation type="submission" date="2021-04" db="EMBL/GenBank/DDBJ databases">
        <authorList>
            <person name="Pira H."/>
            <person name="Risdian C."/>
            <person name="Wink J."/>
        </authorList>
    </citation>
    <scope>NUCLEOTIDE SEQUENCE</scope>
    <source>
        <strain evidence="3">WH158</strain>
    </source>
</reference>
<evidence type="ECO:0000256" key="1">
    <source>
        <dbReference type="SAM" id="MobiDB-lite"/>
    </source>
</evidence>
<sequence length="317" mass="34357">MMPGNDTKTKEQPVADEVKPDAPAGAKVGAYGVAPADADGEPIYAGGKDGKPLDGLDKRVLKFVEPSDRRAVNIYFGLPERDEPPPADQSALHEAIAEVLTTIRRLYISSNGEIAAPFRLLYLRLYRLAQVGLTGKAQPEVAKAALERVIDDLINSEGPKKKNLYLKRLSGAAGRLILFFVALYIFMRYADGDFWGKIDVSTAAASSFMVLWIGTSIGVCLSYAIRKAELKLRDLTVAEDDFLEPTARLIFAGALASVLGLLLNLGFVEIKIGDVALTDFAKSPPLALLMGVVLGLNELLLPQSISKRTADIWDKIK</sequence>
<proteinExistence type="predicted"/>
<organism evidence="3 4">
    <name type="scientific">Erythrobacter crassostreae</name>
    <dbReference type="NCBI Taxonomy" id="2828328"/>
    <lineage>
        <taxon>Bacteria</taxon>
        <taxon>Pseudomonadati</taxon>
        <taxon>Pseudomonadota</taxon>
        <taxon>Alphaproteobacteria</taxon>
        <taxon>Sphingomonadales</taxon>
        <taxon>Erythrobacteraceae</taxon>
        <taxon>Erythrobacter/Porphyrobacter group</taxon>
        <taxon>Erythrobacter</taxon>
    </lineage>
</organism>
<evidence type="ECO:0000313" key="3">
    <source>
        <dbReference type="EMBL" id="MBV7258875.1"/>
    </source>
</evidence>
<evidence type="ECO:0000256" key="2">
    <source>
        <dbReference type="SAM" id="Phobius"/>
    </source>
</evidence>
<dbReference type="Proteomes" id="UP001138681">
    <property type="component" value="Unassembled WGS sequence"/>
</dbReference>
<evidence type="ECO:0000313" key="4">
    <source>
        <dbReference type="Proteomes" id="UP001138681"/>
    </source>
</evidence>
<feature type="transmembrane region" description="Helical" evidence="2">
    <location>
        <begin position="246"/>
        <end position="265"/>
    </location>
</feature>
<dbReference type="AlphaFoldDB" id="A0A9X1F4X6"/>
<keyword evidence="4" id="KW-1185">Reference proteome</keyword>
<gene>
    <name evidence="3" type="ORF">KCG46_04685</name>
</gene>
<keyword evidence="2" id="KW-1133">Transmembrane helix</keyword>
<dbReference type="RefSeq" id="WP_218404140.1">
    <property type="nucleotide sequence ID" value="NZ_JAGSPC010000001.1"/>
</dbReference>
<name>A0A9X1F4X6_9SPHN</name>
<comment type="caution">
    <text evidence="3">The sequence shown here is derived from an EMBL/GenBank/DDBJ whole genome shotgun (WGS) entry which is preliminary data.</text>
</comment>
<feature type="transmembrane region" description="Helical" evidence="2">
    <location>
        <begin position="169"/>
        <end position="187"/>
    </location>
</feature>
<feature type="transmembrane region" description="Helical" evidence="2">
    <location>
        <begin position="207"/>
        <end position="225"/>
    </location>
</feature>
<feature type="region of interest" description="Disordered" evidence="1">
    <location>
        <begin position="1"/>
        <end position="26"/>
    </location>
</feature>
<feature type="compositionally biased region" description="Basic and acidic residues" evidence="1">
    <location>
        <begin position="7"/>
        <end position="20"/>
    </location>
</feature>
<keyword evidence="2" id="KW-0812">Transmembrane</keyword>
<protein>
    <submittedName>
        <fullName evidence="3">Uncharacterized protein</fullName>
    </submittedName>
</protein>